<keyword evidence="1" id="KW-0175">Coiled coil</keyword>
<evidence type="ECO:0000256" key="1">
    <source>
        <dbReference type="SAM" id="Coils"/>
    </source>
</evidence>
<evidence type="ECO:0000313" key="3">
    <source>
        <dbReference type="Proteomes" id="UP000640725"/>
    </source>
</evidence>
<dbReference type="RefSeq" id="WP_193870067.1">
    <property type="nucleotide sequence ID" value="NZ_JADEWU010000036.1"/>
</dbReference>
<sequence>MINTSLFKGAKLRNLQKISFYKILSQKLFPLVLSRSFIFLSLLQGLALVELITFLALNHNQPNVGSEQPITVKIVSTPEPQNPVKISNFKTDELFLTPNSLGVIAIGLAEGTRTVEGGFTPEYFGHRDFGNAALNLGTFAYQHQASSPLEADLKQIKKLRKSTERLQQEAKIKNLQLGLFELLAGIDLINQSPAAGKVYLSSLQDCKTQYPLEYDAVLCARIQSYRNPHTGEIEAAGFNHDLEQLKQDQQRRLQRISIVLSQHNLKPDQN</sequence>
<protein>
    <submittedName>
        <fullName evidence="2">Uncharacterized protein</fullName>
    </submittedName>
</protein>
<organism evidence="2 3">
    <name type="scientific">Planktothrix mougeotii LEGE 06226</name>
    <dbReference type="NCBI Taxonomy" id="1828728"/>
    <lineage>
        <taxon>Bacteria</taxon>
        <taxon>Bacillati</taxon>
        <taxon>Cyanobacteriota</taxon>
        <taxon>Cyanophyceae</taxon>
        <taxon>Oscillatoriophycideae</taxon>
        <taxon>Oscillatoriales</taxon>
        <taxon>Microcoleaceae</taxon>
        <taxon>Planktothrix</taxon>
    </lineage>
</organism>
<comment type="caution">
    <text evidence="2">The sequence shown here is derived from an EMBL/GenBank/DDBJ whole genome shotgun (WGS) entry which is preliminary data.</text>
</comment>
<name>A0ABR9UDQ5_9CYAN</name>
<dbReference type="Proteomes" id="UP000640725">
    <property type="component" value="Unassembled WGS sequence"/>
</dbReference>
<keyword evidence="3" id="KW-1185">Reference proteome</keyword>
<accession>A0ABR9UDQ5</accession>
<feature type="coiled-coil region" evidence="1">
    <location>
        <begin position="149"/>
        <end position="176"/>
    </location>
</feature>
<dbReference type="EMBL" id="JADEWU010000036">
    <property type="protein sequence ID" value="MBE9144606.1"/>
    <property type="molecule type" value="Genomic_DNA"/>
</dbReference>
<gene>
    <name evidence="2" type="ORF">IQ236_15455</name>
</gene>
<proteinExistence type="predicted"/>
<reference evidence="2 3" key="1">
    <citation type="submission" date="2020-10" db="EMBL/GenBank/DDBJ databases">
        <authorList>
            <person name="Castelo-Branco R."/>
            <person name="Eusebio N."/>
            <person name="Adriana R."/>
            <person name="Vieira A."/>
            <person name="Brugerolle De Fraissinette N."/>
            <person name="Rezende De Castro R."/>
            <person name="Schneider M.P."/>
            <person name="Vasconcelos V."/>
            <person name="Leao P.N."/>
        </authorList>
    </citation>
    <scope>NUCLEOTIDE SEQUENCE [LARGE SCALE GENOMIC DNA]</scope>
    <source>
        <strain evidence="2 3">LEGE 06226</strain>
    </source>
</reference>
<evidence type="ECO:0000313" key="2">
    <source>
        <dbReference type="EMBL" id="MBE9144606.1"/>
    </source>
</evidence>